<name>A0A8E2DRX1_9APHY</name>
<protein>
    <recommendedName>
        <fullName evidence="3">NACHT domain-containing protein</fullName>
    </recommendedName>
</protein>
<evidence type="ECO:0000256" key="1">
    <source>
        <dbReference type="ARBA" id="ARBA00022737"/>
    </source>
</evidence>
<dbReference type="Pfam" id="PF24883">
    <property type="entry name" value="NPHP3_N"/>
    <property type="match status" value="1"/>
</dbReference>
<dbReference type="InterPro" id="IPR056884">
    <property type="entry name" value="NPHP3-like_N"/>
</dbReference>
<dbReference type="PANTHER" id="PTHR10039">
    <property type="entry name" value="AMELOGENIN"/>
    <property type="match status" value="1"/>
</dbReference>
<dbReference type="Proteomes" id="UP000250043">
    <property type="component" value="Unassembled WGS sequence"/>
</dbReference>
<dbReference type="OrthoDB" id="5967843at2759"/>
<accession>A0A8E2DRX1</accession>
<evidence type="ECO:0000313" key="5">
    <source>
        <dbReference type="Proteomes" id="UP000250043"/>
    </source>
</evidence>
<sequence>MSKIKVIPNVFSRSRSRIIDAKSKDAGSDRPPPSSPRRTAKTGGEKLDAIVSNAKSAINVANSVLSNFSVPGLSTALSIVDQLLDRVAEVRANAQDKVEVIEKIKTLVTLLGSTAKDITSAMDSMTTTDRCEAQEQIKGSDVVKSRVEELVSKLESTLTATGEEQHKNWLSRTWYSRQDAQALDRIRQRIIEATDNFKLQEGITFQQLLYQIMESTRRLERETREYHLRSEDELPSYKSQYVEYKAKLQPGTRKRILKEVLDWAKDPNQTRRMQVVYGPAGVGKSAIAREISEVLASGYLGASFFFQRGIAECNDPYLVIPTLIFQLAHSRPELQRHIADAVEKHMQYGDSQGITHQARELIFDLFSQLDPLDPPLVFVIDGVDECLNSPEGVIQEMLEILCKMAEQIPSLRIVIATRPETYIMDALPSLDNTSAVMRDLWVDSEGEIDGDIRLYIQAEFDQCAGRGGFTLLKERPDCVAKLTQLSGGLFIYASTVVRFLVHDRRLAVDIYDRLLESQGSQAPSRLHGRLDMLYTTILNNAFVEFREDRKRMEYIHFVLQWFIIIPEDCAARCLNPIVPPSVTMDVMDRLRSVLAIQGDITPTTNMKPCHASFPQFLIDITRCQDADFFVDVPIARALIAGTLLDVLARHNVTDLPRDGDGGLLWVWGYARRNWVDRLLEAPCTAQLAGSLRLFTETHLDRWLANIWPWDHLYRRAEAVDKLTEVRNWCEERNLCDGELVVLLDGLIGKRAKEIAGKVPEWPREFQEKDRERIQGWETNRF</sequence>
<dbReference type="InterPro" id="IPR059179">
    <property type="entry name" value="MLKL-like_MCAfunc"/>
</dbReference>
<dbReference type="Gene3D" id="3.40.50.300">
    <property type="entry name" value="P-loop containing nucleotide triphosphate hydrolases"/>
    <property type="match status" value="1"/>
</dbReference>
<proteinExistence type="predicted"/>
<dbReference type="InterPro" id="IPR007111">
    <property type="entry name" value="NACHT_NTPase"/>
</dbReference>
<keyword evidence="5" id="KW-1185">Reference proteome</keyword>
<feature type="domain" description="NACHT" evidence="3">
    <location>
        <begin position="272"/>
        <end position="419"/>
    </location>
</feature>
<reference evidence="4 5" key="1">
    <citation type="submission" date="2016-07" db="EMBL/GenBank/DDBJ databases">
        <title>Draft genome of the white-rot fungus Obba rivulosa 3A-2.</title>
        <authorList>
            <consortium name="DOE Joint Genome Institute"/>
            <person name="Miettinen O."/>
            <person name="Riley R."/>
            <person name="Acob R."/>
            <person name="Barry K."/>
            <person name="Cullen D."/>
            <person name="De Vries R."/>
            <person name="Hainaut M."/>
            <person name="Hatakka A."/>
            <person name="Henrissat B."/>
            <person name="Hilden K."/>
            <person name="Kuo R."/>
            <person name="Labutti K."/>
            <person name="Lipzen A."/>
            <person name="Makela M.R."/>
            <person name="Sandor L."/>
            <person name="Spatafora J.W."/>
            <person name="Grigoriev I.V."/>
            <person name="Hibbett D.S."/>
        </authorList>
    </citation>
    <scope>NUCLEOTIDE SEQUENCE [LARGE SCALE GENOMIC DNA]</scope>
    <source>
        <strain evidence="4 5">3A-2</strain>
    </source>
</reference>
<dbReference type="CDD" id="cd21037">
    <property type="entry name" value="MLKL_NTD"/>
    <property type="match status" value="1"/>
</dbReference>
<feature type="region of interest" description="Disordered" evidence="2">
    <location>
        <begin position="18"/>
        <end position="44"/>
    </location>
</feature>
<gene>
    <name evidence="4" type="ORF">OBBRIDRAFT_103371</name>
</gene>
<keyword evidence="1" id="KW-0677">Repeat</keyword>
<evidence type="ECO:0000256" key="2">
    <source>
        <dbReference type="SAM" id="MobiDB-lite"/>
    </source>
</evidence>
<dbReference type="PROSITE" id="PS50837">
    <property type="entry name" value="NACHT"/>
    <property type="match status" value="1"/>
</dbReference>
<dbReference type="AlphaFoldDB" id="A0A8E2DRX1"/>
<dbReference type="InterPro" id="IPR027417">
    <property type="entry name" value="P-loop_NTPase"/>
</dbReference>
<evidence type="ECO:0000259" key="3">
    <source>
        <dbReference type="PROSITE" id="PS50837"/>
    </source>
</evidence>
<dbReference type="EMBL" id="KV722342">
    <property type="protein sequence ID" value="OCH94648.1"/>
    <property type="molecule type" value="Genomic_DNA"/>
</dbReference>
<dbReference type="SUPFAM" id="SSF52540">
    <property type="entry name" value="P-loop containing nucleoside triphosphate hydrolases"/>
    <property type="match status" value="1"/>
</dbReference>
<evidence type="ECO:0000313" key="4">
    <source>
        <dbReference type="EMBL" id="OCH94648.1"/>
    </source>
</evidence>
<feature type="compositionally biased region" description="Basic and acidic residues" evidence="2">
    <location>
        <begin position="18"/>
        <end position="28"/>
    </location>
</feature>
<dbReference type="PANTHER" id="PTHR10039:SF17">
    <property type="entry name" value="FUNGAL STAND N-TERMINAL GOODBYE DOMAIN-CONTAINING PROTEIN-RELATED"/>
    <property type="match status" value="1"/>
</dbReference>
<organism evidence="4 5">
    <name type="scientific">Obba rivulosa</name>
    <dbReference type="NCBI Taxonomy" id="1052685"/>
    <lineage>
        <taxon>Eukaryota</taxon>
        <taxon>Fungi</taxon>
        <taxon>Dikarya</taxon>
        <taxon>Basidiomycota</taxon>
        <taxon>Agaricomycotina</taxon>
        <taxon>Agaricomycetes</taxon>
        <taxon>Polyporales</taxon>
        <taxon>Gelatoporiaceae</taxon>
        <taxon>Obba</taxon>
    </lineage>
</organism>